<feature type="signal peptide" evidence="1">
    <location>
        <begin position="1"/>
        <end position="18"/>
    </location>
</feature>
<evidence type="ECO:0000313" key="2">
    <source>
        <dbReference type="EMBL" id="CZR62794.1"/>
    </source>
</evidence>
<proteinExistence type="predicted"/>
<name>A0A1L7XCN2_9HELO</name>
<dbReference type="AlphaFoldDB" id="A0A1L7XCN2"/>
<keyword evidence="1" id="KW-0732">Signal</keyword>
<dbReference type="OrthoDB" id="2251794at2759"/>
<evidence type="ECO:0000313" key="3">
    <source>
        <dbReference type="Proteomes" id="UP000184330"/>
    </source>
</evidence>
<gene>
    <name evidence="2" type="ORF">PAC_12691</name>
</gene>
<protein>
    <submittedName>
        <fullName evidence="2">Uncharacterized protein</fullName>
    </submittedName>
</protein>
<feature type="chain" id="PRO_5012385903" evidence="1">
    <location>
        <begin position="19"/>
        <end position="120"/>
    </location>
</feature>
<keyword evidence="3" id="KW-1185">Reference proteome</keyword>
<evidence type="ECO:0000256" key="1">
    <source>
        <dbReference type="SAM" id="SignalP"/>
    </source>
</evidence>
<sequence>MQFPTTAILTLLPLLAMASPAPAPAEATAANAVEARSLEKRSATGTVQVDGLKHRSCPRTSCTANGEYFKGDKIKLSCFTRTDTTVVNGDAGWAKVASNGDWVAMAFGKYITWDATLYTC</sequence>
<reference evidence="2 3" key="1">
    <citation type="submission" date="2016-03" db="EMBL/GenBank/DDBJ databases">
        <authorList>
            <person name="Ploux O."/>
        </authorList>
    </citation>
    <scope>NUCLEOTIDE SEQUENCE [LARGE SCALE GENOMIC DNA]</scope>
    <source>
        <strain evidence="2 3">UAMH 11012</strain>
    </source>
</reference>
<dbReference type="Proteomes" id="UP000184330">
    <property type="component" value="Unassembled WGS sequence"/>
</dbReference>
<accession>A0A1L7XCN2</accession>
<organism evidence="2 3">
    <name type="scientific">Phialocephala subalpina</name>
    <dbReference type="NCBI Taxonomy" id="576137"/>
    <lineage>
        <taxon>Eukaryota</taxon>
        <taxon>Fungi</taxon>
        <taxon>Dikarya</taxon>
        <taxon>Ascomycota</taxon>
        <taxon>Pezizomycotina</taxon>
        <taxon>Leotiomycetes</taxon>
        <taxon>Helotiales</taxon>
        <taxon>Mollisiaceae</taxon>
        <taxon>Phialocephala</taxon>
        <taxon>Phialocephala fortinii species complex</taxon>
    </lineage>
</organism>
<dbReference type="EMBL" id="FJOG01000021">
    <property type="protein sequence ID" value="CZR62794.1"/>
    <property type="molecule type" value="Genomic_DNA"/>
</dbReference>